<dbReference type="Pfam" id="PF02893">
    <property type="entry name" value="GRAM"/>
    <property type="match status" value="1"/>
</dbReference>
<dbReference type="PANTHER" id="PTHR31606">
    <property type="entry name" value="WW DOMAIN BINDING PROTEIN 2, ISOFORM E"/>
    <property type="match status" value="1"/>
</dbReference>
<dbReference type="GO" id="GO:0031490">
    <property type="term" value="F:chromatin DNA binding"/>
    <property type="evidence" value="ECO:0007669"/>
    <property type="project" value="TreeGrafter"/>
</dbReference>
<evidence type="ECO:0000313" key="3">
    <source>
        <dbReference type="Ensembl" id="ENSCATP00000036446.1"/>
    </source>
</evidence>
<sequence>MAVNQSHTENRRGVVIPNGESLLKQSPNVELSFPRQSEGSNVFSGTKTGTLFLTSYRVIFITSRSINDPMLSFMMPFDLITNLTVEQPVFAANFIKGTIQAAPYGGWEGQATFKLVFRNGGAIEFAQLMVKAASSAARGFPLRTLNDWFSSMRIYVITGEGNICTPQMPCSVIAYGAPPAGYGAPPPGYGAPPAGYGAQPAGNEGLPVGYRASPAGYGAPPPGYGAPPAGYGAQPAGNEGLPVGYRASPAGYGAPPLGYEAPPAGNEGPPAGYRASPAGSGARPHESAAAQAPENEASLPSASSSVHS</sequence>
<feature type="compositionally biased region" description="Low complexity" evidence="1">
    <location>
        <begin position="298"/>
        <end position="308"/>
    </location>
</feature>
<dbReference type="InterPro" id="IPR044852">
    <property type="entry name" value="WBP2-like"/>
</dbReference>
<evidence type="ECO:0000313" key="4">
    <source>
        <dbReference type="Proteomes" id="UP000233060"/>
    </source>
</evidence>
<evidence type="ECO:0000256" key="1">
    <source>
        <dbReference type="SAM" id="MobiDB-lite"/>
    </source>
</evidence>
<dbReference type="OMA" id="PLGTDYW"/>
<dbReference type="Ensembl" id="ENSCATT00000060736.1">
    <property type="protein sequence ID" value="ENSCATP00000036446.1"/>
    <property type="gene ID" value="ENSCATG00000041021.1"/>
</dbReference>
<feature type="domain" description="GRAM" evidence="2">
    <location>
        <begin position="16"/>
        <end position="134"/>
    </location>
</feature>
<protein>
    <submittedName>
        <fullName evidence="3">WBP2 N-terminal like</fullName>
    </submittedName>
</protein>
<dbReference type="GO" id="GO:0003713">
    <property type="term" value="F:transcription coactivator activity"/>
    <property type="evidence" value="ECO:0007669"/>
    <property type="project" value="InterPro"/>
</dbReference>
<dbReference type="CDD" id="cd13214">
    <property type="entry name" value="PH-GRAM_WBP2"/>
    <property type="match status" value="1"/>
</dbReference>
<gene>
    <name evidence="3" type="primary">WBP2NL</name>
</gene>
<dbReference type="Proteomes" id="UP000233060">
    <property type="component" value="Unassembled WGS sequence"/>
</dbReference>
<organism evidence="3 4">
    <name type="scientific">Cercocebus atys</name>
    <name type="common">Sooty mangabey</name>
    <name type="synonym">Cercocebus torquatus atys</name>
    <dbReference type="NCBI Taxonomy" id="9531"/>
    <lineage>
        <taxon>Eukaryota</taxon>
        <taxon>Metazoa</taxon>
        <taxon>Chordata</taxon>
        <taxon>Craniata</taxon>
        <taxon>Vertebrata</taxon>
        <taxon>Euteleostomi</taxon>
        <taxon>Mammalia</taxon>
        <taxon>Eutheria</taxon>
        <taxon>Euarchontoglires</taxon>
        <taxon>Primates</taxon>
        <taxon>Haplorrhini</taxon>
        <taxon>Catarrhini</taxon>
        <taxon>Cercopithecidae</taxon>
        <taxon>Cercopithecinae</taxon>
        <taxon>Cercocebus</taxon>
    </lineage>
</organism>
<dbReference type="Bgee" id="ENSCATG00000041021">
    <property type="expression patterns" value="Expressed in cerebellum"/>
</dbReference>
<feature type="compositionally biased region" description="Low complexity" evidence="1">
    <location>
        <begin position="258"/>
        <end position="273"/>
    </location>
</feature>
<accession>A0A2K5NG94</accession>
<dbReference type="InterPro" id="IPR011993">
    <property type="entry name" value="PH-like_dom_sf"/>
</dbReference>
<proteinExistence type="predicted"/>
<keyword evidence="4" id="KW-1185">Reference proteome</keyword>
<dbReference type="SUPFAM" id="SSF50729">
    <property type="entry name" value="PH domain-like"/>
    <property type="match status" value="1"/>
</dbReference>
<feature type="region of interest" description="Disordered" evidence="1">
    <location>
        <begin position="252"/>
        <end position="308"/>
    </location>
</feature>
<reference evidence="3" key="1">
    <citation type="submission" date="2025-08" db="UniProtKB">
        <authorList>
            <consortium name="Ensembl"/>
        </authorList>
    </citation>
    <scope>IDENTIFICATION</scope>
</reference>
<dbReference type="GO" id="GO:0061827">
    <property type="term" value="C:sperm head"/>
    <property type="evidence" value="ECO:0007669"/>
    <property type="project" value="Ensembl"/>
</dbReference>
<name>A0A2K5NG94_CERAT</name>
<dbReference type="InterPro" id="IPR004182">
    <property type="entry name" value="GRAM"/>
</dbReference>
<dbReference type="Gene3D" id="2.30.29.30">
    <property type="entry name" value="Pleckstrin-homology domain (PH domain)/Phosphotyrosine-binding domain (PTB)"/>
    <property type="match status" value="1"/>
</dbReference>
<dbReference type="GO" id="GO:0036126">
    <property type="term" value="C:sperm flagellum"/>
    <property type="evidence" value="ECO:0007669"/>
    <property type="project" value="Ensembl"/>
</dbReference>
<dbReference type="PANTHER" id="PTHR31606:SF2">
    <property type="entry name" value="POSTACROSOMAL SHEATH WW DOMAIN-BINDING PROTEIN"/>
    <property type="match status" value="1"/>
</dbReference>
<dbReference type="STRING" id="9531.ENSCATP00000036446"/>
<evidence type="ECO:0000259" key="2">
    <source>
        <dbReference type="Pfam" id="PF02893"/>
    </source>
</evidence>
<dbReference type="AlphaFoldDB" id="A0A2K5NG94"/>
<dbReference type="GO" id="GO:0005634">
    <property type="term" value="C:nucleus"/>
    <property type="evidence" value="ECO:0007669"/>
    <property type="project" value="TreeGrafter"/>
</dbReference>
<dbReference type="GeneTree" id="ENSGT00530000063718"/>
<reference evidence="3" key="2">
    <citation type="submission" date="2025-09" db="UniProtKB">
        <authorList>
            <consortium name="Ensembl"/>
        </authorList>
    </citation>
    <scope>IDENTIFICATION</scope>
</reference>